<dbReference type="Gene3D" id="3.40.50.300">
    <property type="entry name" value="P-loop containing nucleotide triphosphate hydrolases"/>
    <property type="match status" value="1"/>
</dbReference>
<dbReference type="Gene3D" id="1.20.120.1190">
    <property type="match status" value="1"/>
</dbReference>
<dbReference type="SUPFAM" id="SSF52540">
    <property type="entry name" value="P-loop containing nucleoside triphosphate hydrolases"/>
    <property type="match status" value="1"/>
</dbReference>
<gene>
    <name evidence="3" type="ORF">J9259_01345</name>
</gene>
<evidence type="ECO:0000259" key="2">
    <source>
        <dbReference type="Pfam" id="PF17835"/>
    </source>
</evidence>
<evidence type="ECO:0000313" key="4">
    <source>
        <dbReference type="Proteomes" id="UP000716004"/>
    </source>
</evidence>
<feature type="domain" description="G" evidence="1">
    <location>
        <begin position="159"/>
        <end position="262"/>
    </location>
</feature>
<accession>A0A8J7YI30</accession>
<dbReference type="EMBL" id="JAGVSJ010000002">
    <property type="protein sequence ID" value="MBX8631157.1"/>
    <property type="molecule type" value="Genomic_DNA"/>
</dbReference>
<dbReference type="GO" id="GO:0005525">
    <property type="term" value="F:GTP binding"/>
    <property type="evidence" value="ECO:0007669"/>
    <property type="project" value="InterPro"/>
</dbReference>
<organism evidence="3 4">
    <name type="scientific">Candidatus Sysuiplasma superficiale</name>
    <dbReference type="NCBI Taxonomy" id="2823368"/>
    <lineage>
        <taxon>Archaea</taxon>
        <taxon>Methanobacteriati</taxon>
        <taxon>Thermoplasmatota</taxon>
        <taxon>Thermoplasmata</taxon>
        <taxon>Candidatus Sysuiplasmatales</taxon>
        <taxon>Candidatus Sysuiplasmataceae</taxon>
        <taxon>Candidatus Sysuiplasma</taxon>
    </lineage>
</organism>
<dbReference type="Pfam" id="PF01926">
    <property type="entry name" value="MMR_HSR1"/>
    <property type="match status" value="1"/>
</dbReference>
<feature type="domain" description="NOG1 N-terminal helical" evidence="2">
    <location>
        <begin position="2"/>
        <end position="155"/>
    </location>
</feature>
<dbReference type="AlphaFoldDB" id="A0A8J7YI30"/>
<dbReference type="InterPro" id="IPR041623">
    <property type="entry name" value="NOG1_N"/>
</dbReference>
<dbReference type="PRINTS" id="PR00326">
    <property type="entry name" value="GTP1OBG"/>
</dbReference>
<proteinExistence type="predicted"/>
<sequence>MRLPRVMNAEDTIEYLFSASSRAQGGGGDQTSRARRRNINRLHELGRRADSLFSSYVTGFPSFNEGTFEYEMADVLIGVDELKKAIASVHGCRNNIVTIASRAARQIARARGIGEMRTARESAYGRIASMIRGIDGRLNFLSEAAQRLREIPQIDAENNVVVAGFPNVGKSSFISFVSNAKTRIEPYPFTTTRLIIGRGSISSFPVDFIDSPGLTERAFRTTNQYERKALLAIKYKASLLLYIVDPTGSCGYSTEVQTELYEALCSEFGTRRRMVAYSKADISGIPSSQKIISFSSMTGYGMDVLLGRLNEELFGKGN</sequence>
<reference evidence="3" key="1">
    <citation type="submission" date="2021-04" db="EMBL/GenBank/DDBJ databases">
        <title>Genomic insights into ecological role and evolution of a novel Thermoplasmata order Candidatus Sysuiplasmatales.</title>
        <authorList>
            <person name="Yuan Y."/>
        </authorList>
    </citation>
    <scope>NUCLEOTIDE SEQUENCE</scope>
    <source>
        <strain evidence="3">YP2-bin.285</strain>
    </source>
</reference>
<dbReference type="InterPro" id="IPR006073">
    <property type="entry name" value="GTP-bd"/>
</dbReference>
<dbReference type="PANTHER" id="PTHR45759">
    <property type="entry name" value="NUCLEOLAR GTP-BINDING PROTEIN 1"/>
    <property type="match status" value="1"/>
</dbReference>
<comment type="caution">
    <text evidence="3">The sequence shown here is derived from an EMBL/GenBank/DDBJ whole genome shotgun (WGS) entry which is preliminary data.</text>
</comment>
<dbReference type="Proteomes" id="UP000716004">
    <property type="component" value="Unassembled WGS sequence"/>
</dbReference>
<evidence type="ECO:0000259" key="1">
    <source>
        <dbReference type="Pfam" id="PF01926"/>
    </source>
</evidence>
<evidence type="ECO:0000313" key="3">
    <source>
        <dbReference type="EMBL" id="MBX8631157.1"/>
    </source>
</evidence>
<name>A0A8J7YI30_9ARCH</name>
<protein>
    <submittedName>
        <fullName evidence="3">50S ribosome-binding GTPase</fullName>
    </submittedName>
</protein>
<dbReference type="InterPro" id="IPR027417">
    <property type="entry name" value="P-loop_NTPase"/>
</dbReference>
<dbReference type="Pfam" id="PF17835">
    <property type="entry name" value="NOG1_N"/>
    <property type="match status" value="1"/>
</dbReference>